<evidence type="ECO:0000313" key="8">
    <source>
        <dbReference type="EMBL" id="VAW39054.1"/>
    </source>
</evidence>
<dbReference type="GO" id="GO:0009073">
    <property type="term" value="P:aromatic amino acid family biosynthetic process"/>
    <property type="evidence" value="ECO:0007669"/>
    <property type="project" value="UniProtKB-KW"/>
</dbReference>
<dbReference type="Pfam" id="PF18317">
    <property type="entry name" value="SDH_C"/>
    <property type="match status" value="1"/>
</dbReference>
<accession>A0A3B0W5Z0</accession>
<dbReference type="InterPro" id="IPR046346">
    <property type="entry name" value="Aminoacid_DH-like_N_sf"/>
</dbReference>
<dbReference type="Gene3D" id="3.40.50.720">
    <property type="entry name" value="NAD(P)-binding Rossmann-like Domain"/>
    <property type="match status" value="1"/>
</dbReference>
<dbReference type="GO" id="GO:0050661">
    <property type="term" value="F:NADP binding"/>
    <property type="evidence" value="ECO:0007669"/>
    <property type="project" value="InterPro"/>
</dbReference>
<keyword evidence="4 8" id="KW-0560">Oxidoreductase</keyword>
<gene>
    <name evidence="8" type="ORF">MNBD_CHLOROFLEXI01-5231</name>
</gene>
<evidence type="ECO:0000259" key="6">
    <source>
        <dbReference type="Pfam" id="PF08501"/>
    </source>
</evidence>
<evidence type="ECO:0000256" key="2">
    <source>
        <dbReference type="ARBA" id="ARBA00022605"/>
    </source>
</evidence>
<dbReference type="NCBIfam" id="NF001314">
    <property type="entry name" value="PRK00258.2-2"/>
    <property type="match status" value="1"/>
</dbReference>
<dbReference type="InterPro" id="IPR013708">
    <property type="entry name" value="Shikimate_DH-bd_N"/>
</dbReference>
<evidence type="ECO:0000256" key="5">
    <source>
        <dbReference type="ARBA" id="ARBA00023141"/>
    </source>
</evidence>
<dbReference type="InterPro" id="IPR036291">
    <property type="entry name" value="NAD(P)-bd_dom_sf"/>
</dbReference>
<dbReference type="Gene3D" id="3.40.50.10860">
    <property type="entry name" value="Leucine Dehydrogenase, chain A, domain 1"/>
    <property type="match status" value="1"/>
</dbReference>
<dbReference type="EMBL" id="UOEU01000728">
    <property type="protein sequence ID" value="VAW39054.1"/>
    <property type="molecule type" value="Genomic_DNA"/>
</dbReference>
<dbReference type="GO" id="GO:0019632">
    <property type="term" value="P:shikimate metabolic process"/>
    <property type="evidence" value="ECO:0007669"/>
    <property type="project" value="InterPro"/>
</dbReference>
<dbReference type="SUPFAM" id="SSF53223">
    <property type="entry name" value="Aminoacid dehydrogenase-like, N-terminal domain"/>
    <property type="match status" value="1"/>
</dbReference>
<keyword evidence="3" id="KW-0521">NADP</keyword>
<dbReference type="GO" id="GO:0008652">
    <property type="term" value="P:amino acid biosynthetic process"/>
    <property type="evidence" value="ECO:0007669"/>
    <property type="project" value="UniProtKB-KW"/>
</dbReference>
<dbReference type="Pfam" id="PF08501">
    <property type="entry name" value="Shikimate_dh_N"/>
    <property type="match status" value="1"/>
</dbReference>
<dbReference type="PANTHER" id="PTHR21089">
    <property type="entry name" value="SHIKIMATE DEHYDROGENASE"/>
    <property type="match status" value="1"/>
</dbReference>
<reference evidence="8" key="1">
    <citation type="submission" date="2018-06" db="EMBL/GenBank/DDBJ databases">
        <authorList>
            <person name="Zhirakovskaya E."/>
        </authorList>
    </citation>
    <scope>NUCLEOTIDE SEQUENCE</scope>
</reference>
<evidence type="ECO:0000256" key="3">
    <source>
        <dbReference type="ARBA" id="ARBA00022857"/>
    </source>
</evidence>
<dbReference type="PANTHER" id="PTHR21089:SF1">
    <property type="entry name" value="BIFUNCTIONAL 3-DEHYDROQUINATE DEHYDRATASE_SHIKIMATE DEHYDROGENASE, CHLOROPLASTIC"/>
    <property type="match status" value="1"/>
</dbReference>
<dbReference type="AlphaFoldDB" id="A0A3B0W5Z0"/>
<dbReference type="GO" id="GO:0005829">
    <property type="term" value="C:cytosol"/>
    <property type="evidence" value="ECO:0007669"/>
    <property type="project" value="TreeGrafter"/>
</dbReference>
<protein>
    <recommendedName>
        <fullName evidence="1">shikimate dehydrogenase (NADP(+))</fullName>
        <ecNumber evidence="1">1.1.1.25</ecNumber>
    </recommendedName>
</protein>
<evidence type="ECO:0000256" key="1">
    <source>
        <dbReference type="ARBA" id="ARBA00012962"/>
    </source>
</evidence>
<dbReference type="SUPFAM" id="SSF51735">
    <property type="entry name" value="NAD(P)-binding Rossmann-fold domains"/>
    <property type="match status" value="1"/>
</dbReference>
<evidence type="ECO:0000256" key="4">
    <source>
        <dbReference type="ARBA" id="ARBA00023002"/>
    </source>
</evidence>
<dbReference type="GO" id="GO:0004764">
    <property type="term" value="F:shikimate 3-dehydrogenase (NADP+) activity"/>
    <property type="evidence" value="ECO:0007669"/>
    <property type="project" value="UniProtKB-EC"/>
</dbReference>
<dbReference type="InterPro" id="IPR041121">
    <property type="entry name" value="SDH_C"/>
</dbReference>
<feature type="domain" description="Shikimate dehydrogenase substrate binding N-terminal" evidence="6">
    <location>
        <begin position="13"/>
        <end position="95"/>
    </location>
</feature>
<dbReference type="EC" id="1.1.1.25" evidence="1"/>
<dbReference type="InterPro" id="IPR011342">
    <property type="entry name" value="Shikimate_DH"/>
</dbReference>
<dbReference type="NCBIfam" id="NF001319">
    <property type="entry name" value="PRK00258.3-3"/>
    <property type="match status" value="1"/>
</dbReference>
<dbReference type="InterPro" id="IPR022893">
    <property type="entry name" value="Shikimate_DH_fam"/>
</dbReference>
<name>A0A3B0W5Z0_9ZZZZ</name>
<keyword evidence="5" id="KW-0057">Aromatic amino acid biosynthesis</keyword>
<sequence length="288" mass="30442">MTPINGKTQLIGLIGWPVSHSFSPAMHNAAAQALGINWAYVPLQVAPDQVETAVSSLSALNFRGVNVTVPHKQAVMLLLDELDSSAKAIGAVNTIVVQANGRLTGHNTDWSGFLADLQAHNIPIAKRDCLILGAGGSARAVAYGLAHAGARVHILARRVAQVEAMIVDLRPYLPNASLSSHSLSHLPEIATSVSAPLIINCTPLGMMPNLKTSPWPVSLLIPANATVYDLVYNPRQTRLMQQAERAGCQAINGLGMLVQQGAKAFALWTGVEPDTAVMAAAISKYSVK</sequence>
<dbReference type="GO" id="GO:0009423">
    <property type="term" value="P:chorismate biosynthetic process"/>
    <property type="evidence" value="ECO:0007669"/>
    <property type="project" value="TreeGrafter"/>
</dbReference>
<dbReference type="NCBIfam" id="TIGR00507">
    <property type="entry name" value="aroE"/>
    <property type="match status" value="1"/>
</dbReference>
<dbReference type="HAMAP" id="MF_00222">
    <property type="entry name" value="Shikimate_DH_AroE"/>
    <property type="match status" value="1"/>
</dbReference>
<evidence type="ECO:0000259" key="7">
    <source>
        <dbReference type="Pfam" id="PF18317"/>
    </source>
</evidence>
<dbReference type="CDD" id="cd01065">
    <property type="entry name" value="NAD_bind_Shikimate_DH"/>
    <property type="match status" value="1"/>
</dbReference>
<keyword evidence="2" id="KW-0028">Amino-acid biosynthesis</keyword>
<proteinExistence type="inferred from homology"/>
<organism evidence="8">
    <name type="scientific">hydrothermal vent metagenome</name>
    <dbReference type="NCBI Taxonomy" id="652676"/>
    <lineage>
        <taxon>unclassified sequences</taxon>
        <taxon>metagenomes</taxon>
        <taxon>ecological metagenomes</taxon>
    </lineage>
</organism>
<feature type="domain" description="SDH C-terminal" evidence="7">
    <location>
        <begin position="253"/>
        <end position="282"/>
    </location>
</feature>